<keyword evidence="2" id="KW-1185">Reference proteome</keyword>
<name>A0AAV3AD51_PYXAD</name>
<accession>A0AAV3AD51</accession>
<dbReference type="AlphaFoldDB" id="A0AAV3AD51"/>
<evidence type="ECO:0000313" key="1">
    <source>
        <dbReference type="EMBL" id="DBA21210.1"/>
    </source>
</evidence>
<gene>
    <name evidence="1" type="ORF">GDO54_017894</name>
</gene>
<evidence type="ECO:0000313" key="2">
    <source>
        <dbReference type="Proteomes" id="UP001181693"/>
    </source>
</evidence>
<reference evidence="1" key="1">
    <citation type="thesis" date="2020" institute="ProQuest LLC" country="789 East Eisenhower Parkway, Ann Arbor, MI, USA">
        <title>Comparative Genomics and Chromosome Evolution.</title>
        <authorList>
            <person name="Mudd A.B."/>
        </authorList>
    </citation>
    <scope>NUCLEOTIDE SEQUENCE</scope>
    <source>
        <strain evidence="1">1538</strain>
        <tissue evidence="1">Blood</tissue>
    </source>
</reference>
<dbReference type="EMBL" id="DYDO01000007">
    <property type="protein sequence ID" value="DBA21210.1"/>
    <property type="molecule type" value="Genomic_DNA"/>
</dbReference>
<organism evidence="1 2">
    <name type="scientific">Pyxicephalus adspersus</name>
    <name type="common">African bullfrog</name>
    <dbReference type="NCBI Taxonomy" id="30357"/>
    <lineage>
        <taxon>Eukaryota</taxon>
        <taxon>Metazoa</taxon>
        <taxon>Chordata</taxon>
        <taxon>Craniata</taxon>
        <taxon>Vertebrata</taxon>
        <taxon>Euteleostomi</taxon>
        <taxon>Amphibia</taxon>
        <taxon>Batrachia</taxon>
        <taxon>Anura</taxon>
        <taxon>Neobatrachia</taxon>
        <taxon>Ranoidea</taxon>
        <taxon>Pyxicephalidae</taxon>
        <taxon>Pyxicephalinae</taxon>
        <taxon>Pyxicephalus</taxon>
    </lineage>
</organism>
<comment type="caution">
    <text evidence="1">The sequence shown here is derived from an EMBL/GenBank/DDBJ whole genome shotgun (WGS) entry which is preliminary data.</text>
</comment>
<sequence length="77" mass="9082">MGHKSNKTTTQEIHKRFCAQNLKKQTQVILSHCLTCARNNVQGKKQDNMNICYLHRVHFKSYTLILHTCQRLPMDVR</sequence>
<proteinExistence type="predicted"/>
<protein>
    <submittedName>
        <fullName evidence="1">Uncharacterized protein</fullName>
    </submittedName>
</protein>
<dbReference type="Proteomes" id="UP001181693">
    <property type="component" value="Unassembled WGS sequence"/>
</dbReference>